<dbReference type="HOGENOM" id="CLU_737474_0_0_9"/>
<dbReference type="EMBL" id="CP002582">
    <property type="protein sequence ID" value="ADZ84739.1"/>
    <property type="molecule type" value="Genomic_DNA"/>
</dbReference>
<keyword evidence="1" id="KW-0966">Cell projection</keyword>
<gene>
    <name evidence="1" type="ordered locus">Clole_3043</name>
</gene>
<sequence>MSQIIKLSYYDAFRCIGGECPFTCCQEWAITVDEDTLEKWREISLEEIGIKVEKIAIGKKRVMLCDCIEHEESEQVIELNRDKTCPFLNKDKLCAVVVNLGDAYLSKTCTTYPRHIHKVGKREEYSLDFGCPAVIDLLYKEEKGIHFKEGEKERQETSVLEEIRQMLLERVQDEAYSLTEGILMAYCCLLELLEEEKLTVEIVQAYKERDYLEALVSEMRTMQVEAIDSFWERNEQFLDRIQLYRKDETYTKDIEAYSVLAERLEEYYSDTWLLEKNEAFETQYQGFEKLLRNYLAAEIWANVLRDHMTLDDMVMVYQWVILEYCGIKQLTFLKWVSEEQRMVDYSMVRDAIMMIARMIAYDQDEIEKCLAYSFEEPILDWGTLALIVGSGKM</sequence>
<evidence type="ECO:0000313" key="2">
    <source>
        <dbReference type="Proteomes" id="UP000008467"/>
    </source>
</evidence>
<protein>
    <submittedName>
        <fullName evidence="1">Flagellin lysine-N-methylase</fullName>
    </submittedName>
</protein>
<dbReference type="GO" id="GO:0008168">
    <property type="term" value="F:methyltransferase activity"/>
    <property type="evidence" value="ECO:0007669"/>
    <property type="project" value="UniProtKB-KW"/>
</dbReference>
<dbReference type="AlphaFoldDB" id="F2JNG3"/>
<dbReference type="RefSeq" id="WP_013658018.1">
    <property type="nucleotide sequence ID" value="NC_015275.1"/>
</dbReference>
<keyword evidence="1" id="KW-0808">Transferase</keyword>
<keyword evidence="1" id="KW-0489">Methyltransferase</keyword>
<name>F2JNG3_CELLD</name>
<organism evidence="1 2">
    <name type="scientific">Cellulosilyticum lentocellum (strain ATCC 49066 / DSM 5427 / NCIMB 11756 / RHM5)</name>
    <name type="common">Clostridium lentocellum</name>
    <dbReference type="NCBI Taxonomy" id="642492"/>
    <lineage>
        <taxon>Bacteria</taxon>
        <taxon>Bacillati</taxon>
        <taxon>Bacillota</taxon>
        <taxon>Clostridia</taxon>
        <taxon>Lachnospirales</taxon>
        <taxon>Cellulosilyticaceae</taxon>
        <taxon>Cellulosilyticum</taxon>
    </lineage>
</organism>
<dbReference type="GO" id="GO:0032259">
    <property type="term" value="P:methylation"/>
    <property type="evidence" value="ECO:0007669"/>
    <property type="project" value="UniProtKB-KW"/>
</dbReference>
<keyword evidence="2" id="KW-1185">Reference proteome</keyword>
<dbReference type="STRING" id="642492.Clole_3043"/>
<dbReference type="eggNOG" id="COG0727">
    <property type="taxonomic scope" value="Bacteria"/>
</dbReference>
<proteinExistence type="predicted"/>
<evidence type="ECO:0000313" key="1">
    <source>
        <dbReference type="EMBL" id="ADZ84739.1"/>
    </source>
</evidence>
<keyword evidence="1" id="KW-0282">Flagellum</keyword>
<reference evidence="1 2" key="1">
    <citation type="journal article" date="2011" name="J. Bacteriol.">
        <title>Complete genome sequence of the cellulose-degrading bacterium Cellulosilyticum lentocellum.</title>
        <authorList>
            <consortium name="US DOE Joint Genome Institute"/>
            <person name="Miller D.A."/>
            <person name="Suen G."/>
            <person name="Bruce D."/>
            <person name="Copeland A."/>
            <person name="Cheng J.F."/>
            <person name="Detter C."/>
            <person name="Goodwin L.A."/>
            <person name="Han C.S."/>
            <person name="Hauser L.J."/>
            <person name="Land M.L."/>
            <person name="Lapidus A."/>
            <person name="Lucas S."/>
            <person name="Meincke L."/>
            <person name="Pitluck S."/>
            <person name="Tapia R."/>
            <person name="Teshima H."/>
            <person name="Woyke T."/>
            <person name="Fox B.G."/>
            <person name="Angert E.R."/>
            <person name="Currie C.R."/>
        </authorList>
    </citation>
    <scope>NUCLEOTIDE SEQUENCE [LARGE SCALE GENOMIC DNA]</scope>
    <source>
        <strain evidence="2">ATCC 49066 / DSM 5427 / NCIMB 11756 / RHM5</strain>
    </source>
</reference>
<dbReference type="NCBIfam" id="NF038110">
    <property type="entry name" value="Lys_methyl_FliB"/>
    <property type="match status" value="1"/>
</dbReference>
<keyword evidence="1" id="KW-0969">Cilium</keyword>
<accession>F2JNG3</accession>
<dbReference type="KEGG" id="cle:Clole_3043"/>
<dbReference type="Proteomes" id="UP000008467">
    <property type="component" value="Chromosome"/>
</dbReference>